<keyword evidence="1" id="KW-1133">Transmembrane helix</keyword>
<evidence type="ECO:0000313" key="3">
    <source>
        <dbReference type="Proteomes" id="UP000199170"/>
    </source>
</evidence>
<name>A0A1H3HHR6_9EURY</name>
<keyword evidence="3" id="KW-1185">Reference proteome</keyword>
<keyword evidence="1" id="KW-0812">Transmembrane</keyword>
<dbReference type="Proteomes" id="UP000199170">
    <property type="component" value="Unassembled WGS sequence"/>
</dbReference>
<reference evidence="3" key="1">
    <citation type="submission" date="2016-10" db="EMBL/GenBank/DDBJ databases">
        <authorList>
            <person name="Varghese N."/>
            <person name="Submissions S."/>
        </authorList>
    </citation>
    <scope>NUCLEOTIDE SEQUENCE [LARGE SCALE GENOMIC DNA]</scope>
    <source>
        <strain evidence="3">CGMCC 1.10118</strain>
    </source>
</reference>
<proteinExistence type="predicted"/>
<feature type="transmembrane region" description="Helical" evidence="1">
    <location>
        <begin position="6"/>
        <end position="30"/>
    </location>
</feature>
<sequence>MSRSSWWFGVVLFPVVPVLSLLSGAASRTFIAASASEADLNVGVGVASFILGVISFWGGILVGVIVLVCLLGDVRALRRAPEWSPSIAWPLVGIVHLAGVVLPAAFALSVPLLSYYLYRQRERISTG</sequence>
<evidence type="ECO:0000313" key="2">
    <source>
        <dbReference type="EMBL" id="SDY14765.1"/>
    </source>
</evidence>
<organism evidence="2 3">
    <name type="scientific">Halobellus clavatus</name>
    <dbReference type="NCBI Taxonomy" id="660517"/>
    <lineage>
        <taxon>Archaea</taxon>
        <taxon>Methanobacteriati</taxon>
        <taxon>Methanobacteriota</taxon>
        <taxon>Stenosarchaea group</taxon>
        <taxon>Halobacteria</taxon>
        <taxon>Halobacteriales</taxon>
        <taxon>Haloferacaceae</taxon>
        <taxon>Halobellus</taxon>
    </lineage>
</organism>
<keyword evidence="1" id="KW-0472">Membrane</keyword>
<dbReference type="EMBL" id="FNPB01000007">
    <property type="protein sequence ID" value="SDY14765.1"/>
    <property type="molecule type" value="Genomic_DNA"/>
</dbReference>
<gene>
    <name evidence="2" type="ORF">SAMN04487946_10776</name>
</gene>
<protein>
    <submittedName>
        <fullName evidence="2">Uncharacterized protein</fullName>
    </submittedName>
</protein>
<dbReference type="AlphaFoldDB" id="A0A1H3HHR6"/>
<feature type="transmembrane region" description="Helical" evidence="1">
    <location>
        <begin position="42"/>
        <end position="67"/>
    </location>
</feature>
<feature type="transmembrane region" description="Helical" evidence="1">
    <location>
        <begin position="87"/>
        <end position="118"/>
    </location>
</feature>
<accession>A0A1H3HHR6</accession>
<evidence type="ECO:0000256" key="1">
    <source>
        <dbReference type="SAM" id="Phobius"/>
    </source>
</evidence>